<protein>
    <submittedName>
        <fullName evidence="2">Uncharacterized protein</fullName>
    </submittedName>
</protein>
<dbReference type="AlphaFoldDB" id="A0A6M4ART2"/>
<feature type="transmembrane region" description="Helical" evidence="1">
    <location>
        <begin position="33"/>
        <end position="53"/>
    </location>
</feature>
<gene>
    <name evidence="2" type="ORF">GV829_04205</name>
</gene>
<accession>A0A6M4ART2</accession>
<evidence type="ECO:0000313" key="2">
    <source>
        <dbReference type="EMBL" id="QJQ31743.1"/>
    </source>
</evidence>
<sequence>MKTSRAGWIIMAVSLLLVVLFSFYLAAKNEGTTPGTFLAAWLPVWALFLPVILLPRRVAIISGAVFACVFTLIGGILLVLVMAPPNGGSDSDGMWKIAAFFIALLTLVLALMQAGAALARWYFGRTKA</sequence>
<keyword evidence="1" id="KW-0812">Transmembrane</keyword>
<dbReference type="KEGG" id="slan:GV829_04205"/>
<dbReference type="EMBL" id="CP053015">
    <property type="protein sequence ID" value="QJQ31743.1"/>
    <property type="molecule type" value="Genomic_DNA"/>
</dbReference>
<feature type="transmembrane region" description="Helical" evidence="1">
    <location>
        <begin position="60"/>
        <end position="83"/>
    </location>
</feature>
<feature type="transmembrane region" description="Helical" evidence="1">
    <location>
        <begin position="7"/>
        <end position="27"/>
    </location>
</feature>
<organism evidence="2 3">
    <name type="scientific">Sphingomonas lacunae</name>
    <dbReference type="NCBI Taxonomy" id="2698828"/>
    <lineage>
        <taxon>Bacteria</taxon>
        <taxon>Pseudomonadati</taxon>
        <taxon>Pseudomonadota</taxon>
        <taxon>Alphaproteobacteria</taxon>
        <taxon>Sphingomonadales</taxon>
        <taxon>Sphingomonadaceae</taxon>
        <taxon>Sphingomonas</taxon>
    </lineage>
</organism>
<reference evidence="2 3" key="1">
    <citation type="submission" date="2020-01" db="EMBL/GenBank/DDBJ databases">
        <title>Sphingomonas sp. strain CSW-10.</title>
        <authorList>
            <person name="Chen W.-M."/>
        </authorList>
    </citation>
    <scope>NUCLEOTIDE SEQUENCE [LARGE SCALE GENOMIC DNA]</scope>
    <source>
        <strain evidence="2 3">CSW-10</strain>
    </source>
</reference>
<dbReference type="RefSeq" id="WP_169944125.1">
    <property type="nucleotide sequence ID" value="NZ_CP053015.1"/>
</dbReference>
<keyword evidence="1" id="KW-0472">Membrane</keyword>
<keyword evidence="3" id="KW-1185">Reference proteome</keyword>
<name>A0A6M4ART2_9SPHN</name>
<keyword evidence="1" id="KW-1133">Transmembrane helix</keyword>
<proteinExistence type="predicted"/>
<evidence type="ECO:0000256" key="1">
    <source>
        <dbReference type="SAM" id="Phobius"/>
    </source>
</evidence>
<dbReference type="Proteomes" id="UP000503018">
    <property type="component" value="Chromosome"/>
</dbReference>
<feature type="transmembrane region" description="Helical" evidence="1">
    <location>
        <begin position="95"/>
        <end position="123"/>
    </location>
</feature>
<evidence type="ECO:0000313" key="3">
    <source>
        <dbReference type="Proteomes" id="UP000503018"/>
    </source>
</evidence>